<sequence>MLPINDGAFGFSSGDVQVATIFFMIIFLSFNLKTLKIISITMIINIMLSRLYLGVHSIYDVIRRYDFWSVNCFSL</sequence>
<evidence type="ECO:0000313" key="4">
    <source>
        <dbReference type="Proteomes" id="UP000033591"/>
    </source>
</evidence>
<dbReference type="AlphaFoldDB" id="A0A0F3PGU0"/>
<dbReference type="InterPro" id="IPR036938">
    <property type="entry name" value="PAP2/HPO_sf"/>
</dbReference>
<comment type="caution">
    <text evidence="3">The sequence shown here is derived from an EMBL/GenBank/DDBJ whole genome shotgun (WGS) entry which is preliminary data.</text>
</comment>
<keyword evidence="1" id="KW-0812">Transmembrane</keyword>
<dbReference type="EMBL" id="LAOC01000001">
    <property type="protein sequence ID" value="KJV79116.1"/>
    <property type="molecule type" value="Genomic_DNA"/>
</dbReference>
<evidence type="ECO:0000259" key="2">
    <source>
        <dbReference type="Pfam" id="PF01569"/>
    </source>
</evidence>
<evidence type="ECO:0000256" key="1">
    <source>
        <dbReference type="SAM" id="Phobius"/>
    </source>
</evidence>
<dbReference type="Gene3D" id="1.20.144.10">
    <property type="entry name" value="Phosphatidic acid phosphatase type 2/haloperoxidase"/>
    <property type="match status" value="1"/>
</dbReference>
<protein>
    <submittedName>
        <fullName evidence="3">PAP2 superfamily protein</fullName>
    </submittedName>
</protein>
<name>A0A0F3PGU0_RICRH</name>
<dbReference type="SUPFAM" id="SSF48317">
    <property type="entry name" value="Acid phosphatase/Vanadium-dependent haloperoxidase"/>
    <property type="match status" value="1"/>
</dbReference>
<dbReference type="RefSeq" id="WP_231288485.1">
    <property type="nucleotide sequence ID" value="NZ_LAOC01000001.1"/>
</dbReference>
<proteinExistence type="predicted"/>
<dbReference type="InterPro" id="IPR000326">
    <property type="entry name" value="PAP2/HPO"/>
</dbReference>
<reference evidence="3 4" key="1">
    <citation type="submission" date="2015-01" db="EMBL/GenBank/DDBJ databases">
        <title>Genome Sequencing of Rickettsiales.</title>
        <authorList>
            <person name="Daugherty S.C."/>
            <person name="Su Q."/>
            <person name="Abolude K."/>
            <person name="Beier-Sexton M."/>
            <person name="Carlyon J.A."/>
            <person name="Carter R."/>
            <person name="Day N.P."/>
            <person name="Dumler S.J."/>
            <person name="Dyachenko V."/>
            <person name="Godinez A."/>
            <person name="Kurtti T.J."/>
            <person name="Lichay M."/>
            <person name="Mullins K.E."/>
            <person name="Ott S."/>
            <person name="Pappas-Brown V."/>
            <person name="Paris D.H."/>
            <person name="Patel P."/>
            <person name="Richards A.L."/>
            <person name="Sadzewicz L."/>
            <person name="Sears K."/>
            <person name="Seidman D."/>
            <person name="Sengamalay N."/>
            <person name="Stenos J."/>
            <person name="Tallon L.J."/>
            <person name="Vincent G."/>
            <person name="Fraser C.M."/>
            <person name="Munderloh U."/>
            <person name="Dunning-Hotopp J.C."/>
        </authorList>
    </citation>
    <scope>NUCLEOTIDE SEQUENCE [LARGE SCALE GENOMIC DNA]</scope>
    <source>
        <strain evidence="3 4">Ect</strain>
    </source>
</reference>
<organism evidence="3 4">
    <name type="scientific">Rickettsia rhipicephali str. Ect</name>
    <dbReference type="NCBI Taxonomy" id="1359199"/>
    <lineage>
        <taxon>Bacteria</taxon>
        <taxon>Pseudomonadati</taxon>
        <taxon>Pseudomonadota</taxon>
        <taxon>Alphaproteobacteria</taxon>
        <taxon>Rickettsiales</taxon>
        <taxon>Rickettsiaceae</taxon>
        <taxon>Rickettsieae</taxon>
        <taxon>Rickettsia</taxon>
        <taxon>spotted fever group</taxon>
    </lineage>
</organism>
<keyword evidence="1" id="KW-1133">Transmembrane helix</keyword>
<feature type="transmembrane region" description="Helical" evidence="1">
    <location>
        <begin position="12"/>
        <end position="30"/>
    </location>
</feature>
<keyword evidence="1" id="KW-0472">Membrane</keyword>
<feature type="transmembrane region" description="Helical" evidence="1">
    <location>
        <begin position="37"/>
        <end position="59"/>
    </location>
</feature>
<feature type="domain" description="Phosphatidic acid phosphatase type 2/haloperoxidase" evidence="2">
    <location>
        <begin position="10"/>
        <end position="62"/>
    </location>
</feature>
<gene>
    <name evidence="3" type="ORF">RMAECT_1517</name>
</gene>
<evidence type="ECO:0000313" key="3">
    <source>
        <dbReference type="EMBL" id="KJV79116.1"/>
    </source>
</evidence>
<dbReference type="Pfam" id="PF01569">
    <property type="entry name" value="PAP2"/>
    <property type="match status" value="1"/>
</dbReference>
<accession>A0A0F3PGU0</accession>
<dbReference type="Proteomes" id="UP000033591">
    <property type="component" value="Unassembled WGS sequence"/>
</dbReference>